<evidence type="ECO:0000313" key="3">
    <source>
        <dbReference type="Proteomes" id="UP001552299"/>
    </source>
</evidence>
<name>A0ABD0VNF6_DENTH</name>
<gene>
    <name evidence="2" type="ORF">M5K25_002529</name>
</gene>
<organism evidence="2 3">
    <name type="scientific">Dendrobium thyrsiflorum</name>
    <name type="common">Pinecone-like raceme dendrobium</name>
    <name type="synonym">Orchid</name>
    <dbReference type="NCBI Taxonomy" id="117978"/>
    <lineage>
        <taxon>Eukaryota</taxon>
        <taxon>Viridiplantae</taxon>
        <taxon>Streptophyta</taxon>
        <taxon>Embryophyta</taxon>
        <taxon>Tracheophyta</taxon>
        <taxon>Spermatophyta</taxon>
        <taxon>Magnoliopsida</taxon>
        <taxon>Liliopsida</taxon>
        <taxon>Asparagales</taxon>
        <taxon>Orchidaceae</taxon>
        <taxon>Epidendroideae</taxon>
        <taxon>Malaxideae</taxon>
        <taxon>Dendrobiinae</taxon>
        <taxon>Dendrobium</taxon>
    </lineage>
</organism>
<dbReference type="AlphaFoldDB" id="A0ABD0VNF6"/>
<keyword evidence="3" id="KW-1185">Reference proteome</keyword>
<proteinExistence type="predicted"/>
<protein>
    <submittedName>
        <fullName evidence="2">Uncharacterized protein</fullName>
    </submittedName>
</protein>
<dbReference type="EMBL" id="JANQDX010000003">
    <property type="protein sequence ID" value="KAL0926313.1"/>
    <property type="molecule type" value="Genomic_DNA"/>
</dbReference>
<accession>A0ABD0VNF6</accession>
<feature type="region of interest" description="Disordered" evidence="1">
    <location>
        <begin position="108"/>
        <end position="142"/>
    </location>
</feature>
<reference evidence="2 3" key="1">
    <citation type="journal article" date="2024" name="Plant Biotechnol. J.">
        <title>Dendrobium thyrsiflorum genome and its molecular insights into genes involved in important horticultural traits.</title>
        <authorList>
            <person name="Chen B."/>
            <person name="Wang J.Y."/>
            <person name="Zheng P.J."/>
            <person name="Li K.L."/>
            <person name="Liang Y.M."/>
            <person name="Chen X.F."/>
            <person name="Zhang C."/>
            <person name="Zhao X."/>
            <person name="He X."/>
            <person name="Zhang G.Q."/>
            <person name="Liu Z.J."/>
            <person name="Xu Q."/>
        </authorList>
    </citation>
    <scope>NUCLEOTIDE SEQUENCE [LARGE SCALE GENOMIC DNA]</scope>
    <source>
        <strain evidence="2">GZMU011</strain>
    </source>
</reference>
<comment type="caution">
    <text evidence="2">The sequence shown here is derived from an EMBL/GenBank/DDBJ whole genome shotgun (WGS) entry which is preliminary data.</text>
</comment>
<evidence type="ECO:0000256" key="1">
    <source>
        <dbReference type="SAM" id="MobiDB-lite"/>
    </source>
</evidence>
<feature type="compositionally biased region" description="Basic and acidic residues" evidence="1">
    <location>
        <begin position="108"/>
        <end position="135"/>
    </location>
</feature>
<dbReference type="Proteomes" id="UP001552299">
    <property type="component" value="Unassembled WGS sequence"/>
</dbReference>
<evidence type="ECO:0000313" key="2">
    <source>
        <dbReference type="EMBL" id="KAL0926313.1"/>
    </source>
</evidence>
<sequence>MVEEWMMDPIKISWFHRPGPSWSLVYFVRGSSQTNLKEGSLSAVMGCVVQGYLVDLRCEGKEEGGGVGGVRVRGVEMHEGLAAQRREEEASCSAQGSLAIWKVCEQEKGRSKELRPAATCRSRELQERREEEPKPSFHRRSY</sequence>